<evidence type="ECO:0000313" key="1">
    <source>
        <dbReference type="EMBL" id="MBK1810238.1"/>
    </source>
</evidence>
<keyword evidence="2" id="KW-1185">Reference proteome</keyword>
<dbReference type="EMBL" id="JAENHN010000017">
    <property type="protein sequence ID" value="MBK1810238.1"/>
    <property type="molecule type" value="Genomic_DNA"/>
</dbReference>
<proteinExistence type="predicted"/>
<dbReference type="RefSeq" id="WP_200267241.1">
    <property type="nucleotide sequence ID" value="NZ_JAENHN010000017.1"/>
</dbReference>
<dbReference type="Proteomes" id="UP000596739">
    <property type="component" value="Unassembled WGS sequence"/>
</dbReference>
<name>A0ABS1ELQ5_9CLOT</name>
<evidence type="ECO:0000313" key="2">
    <source>
        <dbReference type="Proteomes" id="UP000596739"/>
    </source>
</evidence>
<organism evidence="1 2">
    <name type="scientific">Clostridium yunnanense</name>
    <dbReference type="NCBI Taxonomy" id="2800325"/>
    <lineage>
        <taxon>Bacteria</taxon>
        <taxon>Bacillati</taxon>
        <taxon>Bacillota</taxon>
        <taxon>Clostridia</taxon>
        <taxon>Eubacteriales</taxon>
        <taxon>Clostridiaceae</taxon>
        <taxon>Clostridium</taxon>
    </lineage>
</organism>
<accession>A0ABS1ELQ5</accession>
<gene>
    <name evidence="1" type="ORF">JHL18_06255</name>
</gene>
<sequence>MSTINKSKNNQNDETLINSNKILVNLDRDSVCMGDDCQSHKIRRSFEDKMSVEDFLHELSCYVPSMSNVVWAILCSSTINTVLGYIITNKDCMPTIESEFEKHSLKQLFEAKIDIDVYCRYYHQSSFSWIDGATNRSIEKHSEYKTLLEKVKAEYSK</sequence>
<reference evidence="2" key="1">
    <citation type="submission" date="2021-01" db="EMBL/GenBank/DDBJ databases">
        <title>Genome public.</title>
        <authorList>
            <person name="Liu C."/>
            <person name="Sun Q."/>
        </authorList>
    </citation>
    <scope>NUCLEOTIDE SEQUENCE [LARGE SCALE GENOMIC DNA]</scope>
    <source>
        <strain evidence="2">YIM B02505</strain>
    </source>
</reference>
<protein>
    <submittedName>
        <fullName evidence="1">Uncharacterized protein</fullName>
    </submittedName>
</protein>
<comment type="caution">
    <text evidence="1">The sequence shown here is derived from an EMBL/GenBank/DDBJ whole genome shotgun (WGS) entry which is preliminary data.</text>
</comment>